<dbReference type="InterPro" id="IPR008929">
    <property type="entry name" value="Chondroitin_lyas"/>
</dbReference>
<dbReference type="AlphaFoldDB" id="A0A167Y605"/>
<dbReference type="SUPFAM" id="SSF48230">
    <property type="entry name" value="Chondroitin AC/alginate lyase"/>
    <property type="match status" value="1"/>
</dbReference>
<accession>A0A167Y605</accession>
<evidence type="ECO:0000259" key="3">
    <source>
        <dbReference type="Pfam" id="PF05426"/>
    </source>
</evidence>
<evidence type="ECO:0000256" key="2">
    <source>
        <dbReference type="ARBA" id="ARBA00023239"/>
    </source>
</evidence>
<keyword evidence="1" id="KW-0732">Signal</keyword>
<feature type="domain" description="Alginate lyase" evidence="3">
    <location>
        <begin position="50"/>
        <end position="336"/>
    </location>
</feature>
<dbReference type="STRING" id="1081102.A0A167Y605"/>
<evidence type="ECO:0000256" key="1">
    <source>
        <dbReference type="ARBA" id="ARBA00022729"/>
    </source>
</evidence>
<reference evidence="4 5" key="1">
    <citation type="journal article" date="2016" name="Genome Biol. Evol.">
        <title>Divergent and convergent evolution of fungal pathogenicity.</title>
        <authorList>
            <person name="Shang Y."/>
            <person name="Xiao G."/>
            <person name="Zheng P."/>
            <person name="Cen K."/>
            <person name="Zhan S."/>
            <person name="Wang C."/>
        </authorList>
    </citation>
    <scope>NUCLEOTIDE SEQUENCE [LARGE SCALE GENOMIC DNA]</scope>
    <source>
        <strain evidence="4 5">RCEF 264</strain>
    </source>
</reference>
<dbReference type="OrthoDB" id="63533at2759"/>
<dbReference type="EMBL" id="AZHD01000003">
    <property type="protein sequence ID" value="OAA65884.1"/>
    <property type="molecule type" value="Genomic_DNA"/>
</dbReference>
<dbReference type="InterPro" id="IPR008397">
    <property type="entry name" value="Alginate_lyase_dom"/>
</dbReference>
<evidence type="ECO:0000313" key="5">
    <source>
        <dbReference type="Proteomes" id="UP000076874"/>
    </source>
</evidence>
<dbReference type="Gene3D" id="1.50.10.100">
    <property type="entry name" value="Chondroitin AC/alginate lyase"/>
    <property type="match status" value="1"/>
</dbReference>
<keyword evidence="5" id="KW-1185">Reference proteome</keyword>
<organism evidence="4 5">
    <name type="scientific">Niveomyces insectorum RCEF 264</name>
    <dbReference type="NCBI Taxonomy" id="1081102"/>
    <lineage>
        <taxon>Eukaryota</taxon>
        <taxon>Fungi</taxon>
        <taxon>Dikarya</taxon>
        <taxon>Ascomycota</taxon>
        <taxon>Pezizomycotina</taxon>
        <taxon>Sordariomycetes</taxon>
        <taxon>Hypocreomycetidae</taxon>
        <taxon>Hypocreales</taxon>
        <taxon>Cordycipitaceae</taxon>
        <taxon>Niveomyces</taxon>
    </lineage>
</organism>
<dbReference type="GO" id="GO:0042597">
    <property type="term" value="C:periplasmic space"/>
    <property type="evidence" value="ECO:0007669"/>
    <property type="project" value="InterPro"/>
</dbReference>
<dbReference type="Pfam" id="PF05426">
    <property type="entry name" value="Alginate_lyase"/>
    <property type="match status" value="1"/>
</dbReference>
<sequence length="395" mass="43308">MAPKTVTLDGPELATIKARLRAGNDATLKAALAVLTAEADSWLGQGPWSVVTKSRPFPSGDKHDYVSQAPYFWPDPAKPETGGRPYIQRDGEKNPEVLEYTDRVYVEKVFRASYTLALAWYYTDNAAYAQHAAAILRTWFVVPDTAMNPHLNHAQLIPGVNTGRGIGIIDFAQAYASTLDAAAILADAPTTTATTWTADDDAGFRRWNTSFLHWLVHSDFGRTEHAEPNNHGSFAAMLIATIAAYVGDTAQARAEAQFVRRLLATTLGPDGSQPAELRRTRSWHYSTFNLQALTRLAMVADRVEGTAVDSGGRVWDLLYKPIEYILPAAVEGPSRWQYPDLKFQRFAAADIVRAAARAGHAASQAAVDRLELPPDGDLWPLRPAPEQLDPVKADV</sequence>
<evidence type="ECO:0000313" key="4">
    <source>
        <dbReference type="EMBL" id="OAA65884.1"/>
    </source>
</evidence>
<name>A0A167Y605_9HYPO</name>
<comment type="caution">
    <text evidence="4">The sequence shown here is derived from an EMBL/GenBank/DDBJ whole genome shotgun (WGS) entry which is preliminary data.</text>
</comment>
<gene>
    <name evidence="4" type="ORF">SPI_02671</name>
</gene>
<proteinExistence type="predicted"/>
<keyword evidence="2 4" id="KW-0456">Lyase</keyword>
<dbReference type="Proteomes" id="UP000076874">
    <property type="component" value="Unassembled WGS sequence"/>
</dbReference>
<dbReference type="GO" id="GO:0016829">
    <property type="term" value="F:lyase activity"/>
    <property type="evidence" value="ECO:0007669"/>
    <property type="project" value="UniProtKB-KW"/>
</dbReference>
<protein>
    <submittedName>
        <fullName evidence="4">Alginate lyase domain protein</fullName>
    </submittedName>
</protein>